<dbReference type="Gene3D" id="3.90.470.20">
    <property type="entry name" value="4'-phosphopantetheinyl transferase domain"/>
    <property type="match status" value="1"/>
</dbReference>
<sequence length="239" mass="25453">MSAVRVEEEAPGVAALHVFSLSRHAQEEHTIGDGASWRVLLSSLLAESSEAGLSSDPYGRVNGHGADMDVAVCVEQQRQFVALMQGSSVAISGRVIPDWVDASSLLPFSASERSFIEAAPQEVRMSRLAQLWTRKEASLRLSGGGFSRANEVDVLCEGRDGKVVVPEAGPGSWYGSRVAYVHDVPTEAGFVVSVATSSPVRDVYVWQLDALPVPVMAAAGHADRHPSALRPVHSAPATR</sequence>
<dbReference type="GO" id="GO:0000287">
    <property type="term" value="F:magnesium ion binding"/>
    <property type="evidence" value="ECO:0007669"/>
    <property type="project" value="InterPro"/>
</dbReference>
<dbReference type="RefSeq" id="WP_189827154.1">
    <property type="nucleotide sequence ID" value="NZ_BMVC01000018.1"/>
</dbReference>
<gene>
    <name evidence="1" type="ORF">GCM10010334_69320</name>
</gene>
<evidence type="ECO:0000313" key="1">
    <source>
        <dbReference type="EMBL" id="GHD12398.1"/>
    </source>
</evidence>
<accession>A0A918X5V0</accession>
<organism evidence="1 2">
    <name type="scientific">Streptomyces finlayi</name>
    <dbReference type="NCBI Taxonomy" id="67296"/>
    <lineage>
        <taxon>Bacteria</taxon>
        <taxon>Bacillati</taxon>
        <taxon>Actinomycetota</taxon>
        <taxon>Actinomycetes</taxon>
        <taxon>Kitasatosporales</taxon>
        <taxon>Streptomycetaceae</taxon>
        <taxon>Streptomyces</taxon>
    </lineage>
</organism>
<dbReference type="Proteomes" id="UP000638353">
    <property type="component" value="Unassembled WGS sequence"/>
</dbReference>
<dbReference type="InterPro" id="IPR037143">
    <property type="entry name" value="4-PPantetheinyl_Trfase_dom_sf"/>
</dbReference>
<dbReference type="AlphaFoldDB" id="A0A918X5V0"/>
<evidence type="ECO:0008006" key="3">
    <source>
        <dbReference type="Google" id="ProtNLM"/>
    </source>
</evidence>
<reference evidence="1" key="2">
    <citation type="submission" date="2020-09" db="EMBL/GenBank/DDBJ databases">
        <authorList>
            <person name="Sun Q."/>
            <person name="Ohkuma M."/>
        </authorList>
    </citation>
    <scope>NUCLEOTIDE SEQUENCE</scope>
    <source>
        <strain evidence="1">JCM 4637</strain>
    </source>
</reference>
<name>A0A918X5V0_9ACTN</name>
<dbReference type="EMBL" id="BMVC01000018">
    <property type="protein sequence ID" value="GHD12398.1"/>
    <property type="molecule type" value="Genomic_DNA"/>
</dbReference>
<proteinExistence type="predicted"/>
<dbReference type="GO" id="GO:0008897">
    <property type="term" value="F:holo-[acyl-carrier-protein] synthase activity"/>
    <property type="evidence" value="ECO:0007669"/>
    <property type="project" value="InterPro"/>
</dbReference>
<dbReference type="SUPFAM" id="SSF56214">
    <property type="entry name" value="4'-phosphopantetheinyl transferase"/>
    <property type="match status" value="1"/>
</dbReference>
<evidence type="ECO:0000313" key="2">
    <source>
        <dbReference type="Proteomes" id="UP000638353"/>
    </source>
</evidence>
<comment type="caution">
    <text evidence="1">The sequence shown here is derived from an EMBL/GenBank/DDBJ whole genome shotgun (WGS) entry which is preliminary data.</text>
</comment>
<reference evidence="1" key="1">
    <citation type="journal article" date="2014" name="Int. J. Syst. Evol. Microbiol.">
        <title>Complete genome sequence of Corynebacterium casei LMG S-19264T (=DSM 44701T), isolated from a smear-ripened cheese.</title>
        <authorList>
            <consortium name="US DOE Joint Genome Institute (JGI-PGF)"/>
            <person name="Walter F."/>
            <person name="Albersmeier A."/>
            <person name="Kalinowski J."/>
            <person name="Ruckert C."/>
        </authorList>
    </citation>
    <scope>NUCLEOTIDE SEQUENCE</scope>
    <source>
        <strain evidence="1">JCM 4637</strain>
    </source>
</reference>
<protein>
    <recommendedName>
        <fullName evidence="3">4'-phosphopantetheinyl transferase superfamily protein</fullName>
    </recommendedName>
</protein>